<name>A0A510DTY4_9CREN</name>
<evidence type="ECO:0000313" key="5">
    <source>
        <dbReference type="Proteomes" id="UP000325030"/>
    </source>
</evidence>
<evidence type="ECO:0000313" key="2">
    <source>
        <dbReference type="EMBL" id="BBG23661.1"/>
    </source>
</evidence>
<gene>
    <name evidence="2" type="ORF">IC006_0949</name>
    <name evidence="3" type="ORF">IC007_0916</name>
</gene>
<keyword evidence="4" id="KW-1185">Reference proteome</keyword>
<keyword evidence="1" id="KW-0472">Membrane</keyword>
<dbReference type="GeneID" id="41717304"/>
<dbReference type="EMBL" id="AP018930">
    <property type="protein sequence ID" value="BBG26408.1"/>
    <property type="molecule type" value="Genomic_DNA"/>
</dbReference>
<keyword evidence="1" id="KW-1133">Transmembrane helix</keyword>
<keyword evidence="1" id="KW-0812">Transmembrane</keyword>
<dbReference type="Proteomes" id="UP000322983">
    <property type="component" value="Chromosome"/>
</dbReference>
<accession>A0A510DTY4</accession>
<protein>
    <submittedName>
        <fullName evidence="2">Uncharacterized protein</fullName>
    </submittedName>
</protein>
<dbReference type="EMBL" id="AP018929">
    <property type="protein sequence ID" value="BBG23661.1"/>
    <property type="molecule type" value="Genomic_DNA"/>
</dbReference>
<evidence type="ECO:0000313" key="4">
    <source>
        <dbReference type="Proteomes" id="UP000322983"/>
    </source>
</evidence>
<reference evidence="2 4" key="2">
    <citation type="journal article" date="2020" name="Int. J. Syst. Evol. Microbiol.">
        <title>Sulfuracidifex tepidarius gen. nov., sp. nov. and transfer of Sulfolobus metallicus Huber and Stetter 1992 to the genus Sulfuracidifex as Sulfuracidifex metallicus comb. nov.</title>
        <authorList>
            <person name="Itoh T."/>
            <person name="Miura T."/>
            <person name="Sakai H.D."/>
            <person name="Kato S."/>
            <person name="Ohkuma M."/>
            <person name="Takashina T."/>
        </authorList>
    </citation>
    <scope>NUCLEOTIDE SEQUENCE [LARGE SCALE GENOMIC DNA]</scope>
    <source>
        <strain evidence="2 4">IC-006</strain>
        <strain evidence="3">IC-007</strain>
    </source>
</reference>
<dbReference type="Proteomes" id="UP000325030">
    <property type="component" value="Chromosome"/>
</dbReference>
<sequence>MNKWLIILIIGIIILVIGVGLVFYGSSTLAGQIVSAENHLKSESYMTLPPTSKITIPVARGEIKQLLYESSEPVSVNTTVVNDNGIYIGELVGTTSSTTYTIVNNNTVPVSLRYDTITISGAPVDAAAAGVLLAIVGVIVAIVGGIVSLVRFLRNRSRPMG</sequence>
<accession>A0A510E2X1</accession>
<evidence type="ECO:0000256" key="1">
    <source>
        <dbReference type="SAM" id="Phobius"/>
    </source>
</evidence>
<dbReference type="RefSeq" id="WP_054846679.1">
    <property type="nucleotide sequence ID" value="NZ_AP018929.1"/>
</dbReference>
<feature type="transmembrane region" description="Helical" evidence="1">
    <location>
        <begin position="126"/>
        <end position="150"/>
    </location>
</feature>
<dbReference type="KEGG" id="step:IC006_0949"/>
<proteinExistence type="predicted"/>
<evidence type="ECO:0000313" key="3">
    <source>
        <dbReference type="EMBL" id="BBG26408.1"/>
    </source>
</evidence>
<organism evidence="2 4">
    <name type="scientific">Sulfuracidifex tepidarius</name>
    <dbReference type="NCBI Taxonomy" id="1294262"/>
    <lineage>
        <taxon>Archaea</taxon>
        <taxon>Thermoproteota</taxon>
        <taxon>Thermoprotei</taxon>
        <taxon>Sulfolobales</taxon>
        <taxon>Sulfolobaceae</taxon>
        <taxon>Sulfuracidifex</taxon>
    </lineage>
</organism>
<reference evidence="5" key="1">
    <citation type="submission" date="2018-09" db="EMBL/GenBank/DDBJ databases">
        <title>Complete Genome Sequencing of Sulfolobus sp. JCM 16834.</title>
        <authorList>
            <person name="Kato S."/>
            <person name="Itoh T."/>
            <person name="Ohkuma M."/>
        </authorList>
    </citation>
    <scope>NUCLEOTIDE SEQUENCE [LARGE SCALE GENOMIC DNA]</scope>
    <source>
        <strain evidence="5">IC-007</strain>
    </source>
</reference>
<dbReference type="STRING" id="1294262.GCA_001316085_02749"/>
<feature type="transmembrane region" description="Helical" evidence="1">
    <location>
        <begin position="5"/>
        <end position="25"/>
    </location>
</feature>
<dbReference type="AlphaFoldDB" id="A0A510DTY4"/>